<accession>A0AAD9IQS4</accession>
<protein>
    <submittedName>
        <fullName evidence="1">Uncharacterized protein</fullName>
    </submittedName>
</protein>
<dbReference type="EMBL" id="JAODUP010002169">
    <property type="protein sequence ID" value="KAK2138964.1"/>
    <property type="molecule type" value="Genomic_DNA"/>
</dbReference>
<reference evidence="1" key="1">
    <citation type="journal article" date="2023" name="Mol. Biol. Evol.">
        <title>Third-Generation Sequencing Reveals the Adaptive Role of the Epigenome in Three Deep-Sea Polychaetes.</title>
        <authorList>
            <person name="Perez M."/>
            <person name="Aroh O."/>
            <person name="Sun Y."/>
            <person name="Lan Y."/>
            <person name="Juniper S.K."/>
            <person name="Young C.R."/>
            <person name="Angers B."/>
            <person name="Qian P.Y."/>
        </authorList>
    </citation>
    <scope>NUCLEOTIDE SEQUENCE</scope>
    <source>
        <strain evidence="1">P08H-3</strain>
    </source>
</reference>
<evidence type="ECO:0000313" key="1">
    <source>
        <dbReference type="EMBL" id="KAK2138964.1"/>
    </source>
</evidence>
<dbReference type="PANTHER" id="PTHR46704">
    <property type="entry name" value="CXC DOMAIN-CONTAINING PROTEIN-RELATED"/>
    <property type="match status" value="1"/>
</dbReference>
<evidence type="ECO:0000313" key="2">
    <source>
        <dbReference type="Proteomes" id="UP001208570"/>
    </source>
</evidence>
<proteinExistence type="predicted"/>
<dbReference type="AlphaFoldDB" id="A0AAD9IQS4"/>
<keyword evidence="2" id="KW-1185">Reference proteome</keyword>
<sequence>MIGIRRVLEIFNRFGHCVSYHIVEALETQMATDISNRSQATLHANRPNYTRWVMKYHRNLLNMEDSHPGINQVLCNGALSMRRTDKNLSRSAVDLTLEQTINADAASRHTGIVAFNNSDSARQRWMLTRSARSAIVGKLRAKAVLKSPDDVTKSLKPYRFKKDHEDLKSLKNGIKSTINPFCVPPRQPLFNIVTGRDVSDNVRDDLVDCQKIGKIWGQEFVDRCLEDENRFDRPIRRRKVKSFTAITTKTMIRGKDEKLLELRGTRDLFGRLLYISI</sequence>
<dbReference type="PANTHER" id="PTHR46704:SF9">
    <property type="entry name" value="BHLH DOMAIN-CONTAINING PROTEIN"/>
    <property type="match status" value="1"/>
</dbReference>
<dbReference type="Proteomes" id="UP001208570">
    <property type="component" value="Unassembled WGS sequence"/>
</dbReference>
<comment type="caution">
    <text evidence="1">The sequence shown here is derived from an EMBL/GenBank/DDBJ whole genome shotgun (WGS) entry which is preliminary data.</text>
</comment>
<gene>
    <name evidence="1" type="ORF">LSH36_2180g00007</name>
</gene>
<name>A0AAD9IQS4_9ANNE</name>
<organism evidence="1 2">
    <name type="scientific">Paralvinella palmiformis</name>
    <dbReference type="NCBI Taxonomy" id="53620"/>
    <lineage>
        <taxon>Eukaryota</taxon>
        <taxon>Metazoa</taxon>
        <taxon>Spiralia</taxon>
        <taxon>Lophotrochozoa</taxon>
        <taxon>Annelida</taxon>
        <taxon>Polychaeta</taxon>
        <taxon>Sedentaria</taxon>
        <taxon>Canalipalpata</taxon>
        <taxon>Terebellida</taxon>
        <taxon>Terebelliformia</taxon>
        <taxon>Alvinellidae</taxon>
        <taxon>Paralvinella</taxon>
    </lineage>
</organism>